<dbReference type="Pfam" id="PF13205">
    <property type="entry name" value="Big_5"/>
    <property type="match status" value="2"/>
</dbReference>
<evidence type="ECO:0000313" key="4">
    <source>
        <dbReference type="EMBL" id="CAF4076023.1"/>
    </source>
</evidence>
<dbReference type="Pfam" id="PF01835">
    <property type="entry name" value="MG2"/>
    <property type="match status" value="1"/>
</dbReference>
<dbReference type="Pfam" id="PF00207">
    <property type="entry name" value="A2M"/>
    <property type="match status" value="1"/>
</dbReference>
<gene>
    <name evidence="4" type="ORF">OKA104_LOCUS34270</name>
</gene>
<feature type="domain" description="Alpha-2-macroglobulin" evidence="3">
    <location>
        <begin position="1339"/>
        <end position="1428"/>
    </location>
</feature>
<dbReference type="GO" id="GO:0004866">
    <property type="term" value="F:endopeptidase inhibitor activity"/>
    <property type="evidence" value="ECO:0007669"/>
    <property type="project" value="InterPro"/>
</dbReference>
<keyword evidence="1" id="KW-0732">Signal</keyword>
<name>A0A819TJT5_9BILA</name>
<evidence type="ECO:0000256" key="1">
    <source>
        <dbReference type="ARBA" id="ARBA00022729"/>
    </source>
</evidence>
<accession>A0A819TJT5</accession>
<dbReference type="Pfam" id="PF07703">
    <property type="entry name" value="A2M_BRD"/>
    <property type="match status" value="1"/>
</dbReference>
<dbReference type="PANTHER" id="PTHR40094:SF1">
    <property type="entry name" value="UBIQUITIN DOMAIN-CONTAINING PROTEIN"/>
    <property type="match status" value="1"/>
</dbReference>
<evidence type="ECO:0000259" key="3">
    <source>
        <dbReference type="SMART" id="SM01360"/>
    </source>
</evidence>
<reference evidence="4" key="1">
    <citation type="submission" date="2021-02" db="EMBL/GenBank/DDBJ databases">
        <authorList>
            <person name="Nowell W R."/>
        </authorList>
    </citation>
    <scope>NUCLEOTIDE SEQUENCE</scope>
</reference>
<comment type="caution">
    <text evidence="4">The sequence shown here is derived from an EMBL/GenBank/DDBJ whole genome shotgun (WGS) entry which is preliminary data.</text>
</comment>
<evidence type="ECO:0000259" key="2">
    <source>
        <dbReference type="SMART" id="SM01359"/>
    </source>
</evidence>
<dbReference type="SMART" id="SM01359">
    <property type="entry name" value="A2M_N_2"/>
    <property type="match status" value="1"/>
</dbReference>
<dbReference type="Gene3D" id="2.60.40.1930">
    <property type="match status" value="1"/>
</dbReference>
<dbReference type="PANTHER" id="PTHR40094">
    <property type="entry name" value="ALPHA-2-MACROGLOBULIN HOMOLOG"/>
    <property type="match status" value="1"/>
</dbReference>
<sequence>MTRRRLIPNQMINNQQSEPHQFQFNITETNETDDQIIIDAEVIPLNDDSQQQQQNLTADQLQQLFTRASSNLVAESMDDQEFFKREETIKAPKSSKIIQTPFPPPAEDRKQDFDLDIEQLKQLAKQEAGPLIIERYFPSETQINYPLTTVTITFNQPMIAVSSLDDQINIEDFGISLTPTTEGRWRWSGTKTVQFEPKHRLPYSTKYILKVNKQHCVSAIGGKLEDELLFEFSTTTPNVLQFLPCGTVSTLKSICFLLFDQKIDRNRILEHLCVMSSDKHEIPSNELQLVDEVTAKKEFKSYIDATGGNHEKYVAFTFKNDLLKATQYTIQLPAGCPSAEGPLVTTSEWSASFQTYEPLKITDWNPNKKNEHQSSISPGHSWSVTFNNSLDHSTINKSLFKIEPEVSGLGIEHVEYNDRQITIHNNSKPNTIYTLVMQSGVLKDIHGQTLEHDNSEQPIQFHVHDSPPLVGDISGATGMIIMDPGVLDEPFYPFMVYNYSEITLRINRVKPEHYNPNLPCFQQYSHRHREEEESHHQLPGEELFNEIIQTNCERDEPKEIKIPLKSYLTKTSSVGQLIVFIEPTEKAWNGCQHNDWQRKQVISVWLQCTRLAVDLFVSPGTDVRLTAWITELMTGIPVNQAIVSIRDKKEETNQQGLCTISNYKSENNTTEKEILIVQKDNDLCILTDIYSHVSNPDAYVWHVFNDRNSYKPKEDVHIKGYVRLLEIKGDEKLPTYAQGIIDYTVYDPRGEKLQQSKVELNNYGAFDIKFTLPGNVNLGDAWVSFNLPGSKSIEINYFTVQEFRRPEYEVSSMTRPSIVHYCHPNNDAYVIATCQGKLFAGSYLNDANVQWAIHAETTTFTPANRSDYTFGRARPFFRWFGSNNDNKIIYPIKHFQGITDNKGTHEVKIIYHGIEKEPRPTIIRALASMTDLNNQTQETQTQFLIHPCIYYVGFQLVNNYGKKDKLVQTKVIVTDIDGNLIDNISIQCKIVGIGQEKKEDENGLTVFEGIKDEQRFTNVSSNKDAINMDFIPKLGGRYNISYTITDEQGRLAMSFYDNLYIAGGSGKEMEKQKVEYVPTDTLTIIPNATNYQPDDTCELLILAPFSPANGLVIFDCEGEISQPIQFQIKPEKDSTTVEFKISKDWIPGFTVRVELTGSIPRETETVNYSNRPAIATGTVSLEVSRDLYKLNVLVNTNETNKTYIPSSIIHIDVNVTQHIDKVPVDKAEVCLIVVDEAILSLTDHKLTNPLEIFYPNRPANTTEYHGRNRCLLFNMQDIEQFKKDLQQKQGENVRFAPHRMRCMKNKYNLTMPMAYSSRSLHGAGGGEPKIAVRSNFNPLACWVPSSITNSSGHVSFEFKLPDNLTRYRVWAIATNDKQYGLGEMSFTVQLPIMIRPSPPRFLNYGDIAHFSVVLQNQTDQSLLLHAGLKATNAKLITSEENQQVVGYSIQLEPSKRVALTFPISTIHAGTARFQFIVSTAANESQTSFGDTIELSIPVFTPATSEAFATYGDICEEEVIFQPIKIPENVIPQFGQLSIATSSTALASLTDAIISLYTYPYECTEQLSSRLLGIQSLWNVLQTFHCKDLPDISIMTTKLQSDMNTLKGRQFSNGGFGYWTNRNDAYADPFVSVHTAHCLVVVIKKQ</sequence>
<organism evidence="4 5">
    <name type="scientific">Adineta steineri</name>
    <dbReference type="NCBI Taxonomy" id="433720"/>
    <lineage>
        <taxon>Eukaryota</taxon>
        <taxon>Metazoa</taxon>
        <taxon>Spiralia</taxon>
        <taxon>Gnathifera</taxon>
        <taxon>Rotifera</taxon>
        <taxon>Eurotatoria</taxon>
        <taxon>Bdelloidea</taxon>
        <taxon>Adinetida</taxon>
        <taxon>Adinetidae</taxon>
        <taxon>Adineta</taxon>
    </lineage>
</organism>
<dbReference type="Gene3D" id="1.50.10.20">
    <property type="match status" value="1"/>
</dbReference>
<protein>
    <submittedName>
        <fullName evidence="4">Uncharacterized protein</fullName>
    </submittedName>
</protein>
<feature type="domain" description="Alpha-2-macroglobulin bait region" evidence="2">
    <location>
        <begin position="1082"/>
        <end position="1241"/>
    </location>
</feature>
<dbReference type="InterPro" id="IPR011625">
    <property type="entry name" value="A2M_N_BRD"/>
</dbReference>
<dbReference type="InterPro" id="IPR002890">
    <property type="entry name" value="MG2"/>
</dbReference>
<dbReference type="EMBL" id="CAJOAY010004596">
    <property type="protein sequence ID" value="CAF4076023.1"/>
    <property type="molecule type" value="Genomic_DNA"/>
</dbReference>
<dbReference type="Proteomes" id="UP000663881">
    <property type="component" value="Unassembled WGS sequence"/>
</dbReference>
<evidence type="ECO:0000313" key="5">
    <source>
        <dbReference type="Proteomes" id="UP000663881"/>
    </source>
</evidence>
<dbReference type="InterPro" id="IPR008930">
    <property type="entry name" value="Terpenoid_cyclase/PrenylTrfase"/>
</dbReference>
<dbReference type="Gene3D" id="2.60.40.3710">
    <property type="match status" value="1"/>
</dbReference>
<dbReference type="InterPro" id="IPR051802">
    <property type="entry name" value="YfhM-like"/>
</dbReference>
<dbReference type="SMART" id="SM01360">
    <property type="entry name" value="A2M"/>
    <property type="match status" value="1"/>
</dbReference>
<proteinExistence type="predicted"/>
<dbReference type="InterPro" id="IPR032812">
    <property type="entry name" value="SbsA_Ig"/>
</dbReference>
<dbReference type="InterPro" id="IPR001599">
    <property type="entry name" value="Macroglobln_a2"/>
</dbReference>
<feature type="non-terminal residue" evidence="4">
    <location>
        <position position="1"/>
    </location>
</feature>
<dbReference type="SUPFAM" id="SSF48239">
    <property type="entry name" value="Terpenoid cyclases/Protein prenyltransferases"/>
    <property type="match status" value="1"/>
</dbReference>